<feature type="region of interest" description="Disordered" evidence="3">
    <location>
        <begin position="120"/>
        <end position="253"/>
    </location>
</feature>
<accession>A0A8S0PS46</accession>
<feature type="region of interest" description="Disordered" evidence="3">
    <location>
        <begin position="1"/>
        <end position="107"/>
    </location>
</feature>
<dbReference type="PROSITE" id="PS50102">
    <property type="entry name" value="RRM"/>
    <property type="match status" value="3"/>
</dbReference>
<organism evidence="5 6">
    <name type="scientific">Olea europaea subsp. europaea</name>
    <dbReference type="NCBI Taxonomy" id="158383"/>
    <lineage>
        <taxon>Eukaryota</taxon>
        <taxon>Viridiplantae</taxon>
        <taxon>Streptophyta</taxon>
        <taxon>Embryophyta</taxon>
        <taxon>Tracheophyta</taxon>
        <taxon>Spermatophyta</taxon>
        <taxon>Magnoliopsida</taxon>
        <taxon>eudicotyledons</taxon>
        <taxon>Gunneridae</taxon>
        <taxon>Pentapetalae</taxon>
        <taxon>asterids</taxon>
        <taxon>lamiids</taxon>
        <taxon>Lamiales</taxon>
        <taxon>Oleaceae</taxon>
        <taxon>Oleeae</taxon>
        <taxon>Olea</taxon>
    </lineage>
</organism>
<proteinExistence type="predicted"/>
<evidence type="ECO:0000256" key="2">
    <source>
        <dbReference type="PROSITE-ProRule" id="PRU00176"/>
    </source>
</evidence>
<dbReference type="OrthoDB" id="3800936at2759"/>
<feature type="compositionally biased region" description="Basic and acidic residues" evidence="3">
    <location>
        <begin position="133"/>
        <end position="150"/>
    </location>
</feature>
<feature type="region of interest" description="Disordered" evidence="3">
    <location>
        <begin position="281"/>
        <end position="389"/>
    </location>
</feature>
<feature type="compositionally biased region" description="Acidic residues" evidence="3">
    <location>
        <begin position="358"/>
        <end position="381"/>
    </location>
</feature>
<dbReference type="InterPro" id="IPR012677">
    <property type="entry name" value="Nucleotide-bd_a/b_plait_sf"/>
</dbReference>
<evidence type="ECO:0000256" key="1">
    <source>
        <dbReference type="ARBA" id="ARBA00022884"/>
    </source>
</evidence>
<dbReference type="SMART" id="SM00360">
    <property type="entry name" value="RRM"/>
    <property type="match status" value="3"/>
</dbReference>
<feature type="domain" description="RRM" evidence="4">
    <location>
        <begin position="575"/>
        <end position="657"/>
    </location>
</feature>
<feature type="compositionally biased region" description="Basic and acidic residues" evidence="3">
    <location>
        <begin position="328"/>
        <end position="357"/>
    </location>
</feature>
<dbReference type="InterPro" id="IPR035979">
    <property type="entry name" value="RBD_domain_sf"/>
</dbReference>
<protein>
    <submittedName>
        <fullName evidence="5">Nucleolin-like isoform X2</fullName>
    </submittedName>
</protein>
<dbReference type="AlphaFoldDB" id="A0A8S0PS46"/>
<keyword evidence="6" id="KW-1185">Reference proteome</keyword>
<dbReference type="Gene3D" id="3.30.70.330">
    <property type="match status" value="3"/>
</dbReference>
<feature type="compositionally biased region" description="Low complexity" evidence="3">
    <location>
        <begin position="40"/>
        <end position="52"/>
    </location>
</feature>
<feature type="compositionally biased region" description="Polar residues" evidence="3">
    <location>
        <begin position="121"/>
        <end position="132"/>
    </location>
</feature>
<keyword evidence="1 2" id="KW-0694">RNA-binding</keyword>
<comment type="caution">
    <text evidence="5">The sequence shown here is derived from an EMBL/GenBank/DDBJ whole genome shotgun (WGS) entry which is preliminary data.</text>
</comment>
<reference evidence="5 6" key="1">
    <citation type="submission" date="2019-12" db="EMBL/GenBank/DDBJ databases">
        <authorList>
            <person name="Alioto T."/>
            <person name="Alioto T."/>
            <person name="Gomez Garrido J."/>
        </authorList>
    </citation>
    <scope>NUCLEOTIDE SEQUENCE [LARGE SCALE GENOMIC DNA]</scope>
</reference>
<name>A0A8S0PS46_OLEEU</name>
<dbReference type="FunFam" id="3.30.70.330:FF:000187">
    <property type="entry name" value="Heterogeneous nuclear ribonucleoprotein Q"/>
    <property type="match status" value="1"/>
</dbReference>
<dbReference type="InterPro" id="IPR000504">
    <property type="entry name" value="RRM_dom"/>
</dbReference>
<dbReference type="Gramene" id="OE9A096488T3">
    <property type="protein sequence ID" value="OE9A096488C3"/>
    <property type="gene ID" value="OE9A096488"/>
</dbReference>
<feature type="compositionally biased region" description="Basic and acidic residues" evidence="3">
    <location>
        <begin position="288"/>
        <end position="315"/>
    </location>
</feature>
<dbReference type="Proteomes" id="UP000594638">
    <property type="component" value="Unassembled WGS sequence"/>
</dbReference>
<evidence type="ECO:0000313" key="5">
    <source>
        <dbReference type="EMBL" id="CAA2956895.1"/>
    </source>
</evidence>
<feature type="compositionally biased region" description="Basic and acidic residues" evidence="3">
    <location>
        <begin position="168"/>
        <end position="208"/>
    </location>
</feature>
<feature type="domain" description="RRM" evidence="4">
    <location>
        <begin position="397"/>
        <end position="475"/>
    </location>
</feature>
<dbReference type="FunFam" id="3.30.70.330:FF:000816">
    <property type="entry name" value="Heterogeneous nuclear ribonucleoprotein Q"/>
    <property type="match status" value="1"/>
</dbReference>
<evidence type="ECO:0000259" key="4">
    <source>
        <dbReference type="PROSITE" id="PS50102"/>
    </source>
</evidence>
<dbReference type="GO" id="GO:0003723">
    <property type="term" value="F:RNA binding"/>
    <property type="evidence" value="ECO:0007669"/>
    <property type="project" value="UniProtKB-UniRule"/>
</dbReference>
<feature type="region of interest" description="Disordered" evidence="3">
    <location>
        <begin position="821"/>
        <end position="843"/>
    </location>
</feature>
<feature type="domain" description="RRM" evidence="4">
    <location>
        <begin position="477"/>
        <end position="562"/>
    </location>
</feature>
<feature type="compositionally biased region" description="Polar residues" evidence="3">
    <location>
        <begin position="28"/>
        <end position="39"/>
    </location>
</feature>
<evidence type="ECO:0000256" key="3">
    <source>
        <dbReference type="SAM" id="MobiDB-lite"/>
    </source>
</evidence>
<dbReference type="Pfam" id="PF00076">
    <property type="entry name" value="RRM_1"/>
    <property type="match status" value="3"/>
</dbReference>
<sequence>MRTRNSDSPKSAAPAKRTPQAGKRSAANAKTQTPTSSVDPPTESPATETATPKTLVTKRANAARAKQVKPSDATSKSEPEQSVVDQVKASHEAIHAMPETKPASGTRIVRKVVRKVIKKTPVSTRAASGKTQKSVEAEKVKNDKGSKEAESEVEEMQNEGALLETVSEVEKAKNEGPSKETVSEVEMVKNEGPSKETVSEVEMVKNEDPLNETINDSKIDEPATSEKPLDENAQLATEDHNIGDLEWSLEKDSGEIGDTEKLFIENVEDLSKDVESMTTYVNSIQAREPYKGKEKEQLEEEKEKQTKSTKDKEEPENMTIETDEGTNEELKRDDTSMDEAGGEKIEALSDQEVHEEFGGEDFADDDVPENEPEAEASDEERVESNAAARERKIRKEREIFVGGLDRDASEEEIRKVFEHAGEVVEVRIHIDPSTNKNKGYAFVQFATKEQASRALSEMKNPVIHGKRCGTAPSEDNDTLFLGNICNTWTKEAIKQKLKDYGIEGVENITLVADPRHEGLSRGFAFIEFYCHAEAMLAYKRLQKPDVIFGHPERTAKVAFAEPLREPDPEVMAQVKSVFVDGLPPHWDEDRVREMFKGFGEIARIMLARNMSTAKRKDFGFVDFATHEAAVSCVEGINTNGLSDGDSKFKVRARLSNPLPKMQAVKGGMCGGFRIGHGGSSTLPRYFGRGFGRGGRPFNQANFQYGRGFNPRGPGHGGRMGFPNNQNFDSPYPPFHGRQNFGRGGRWGFRGAHHQRPVPARSYLDRMRHHSTDRGHGEYDSFRRHPYSFEEGYNRSFTGRHFDDPYLYDDASHGIKRSYYMTDQDPDFAEPSRHRPRLDHSDSAVSLHGSRYRDDLGADGSLYSQHYYGSDYGGGPYSSSYGDDRSYGRGYYY</sequence>
<evidence type="ECO:0000313" key="6">
    <source>
        <dbReference type="Proteomes" id="UP000594638"/>
    </source>
</evidence>
<dbReference type="Gramene" id="OE9A096488T5">
    <property type="protein sequence ID" value="OE9A096488C5"/>
    <property type="gene ID" value="OE9A096488"/>
</dbReference>
<dbReference type="CDD" id="cd00590">
    <property type="entry name" value="RRM_SF"/>
    <property type="match status" value="3"/>
</dbReference>
<dbReference type="EMBL" id="CACTIH010000201">
    <property type="protein sequence ID" value="CAA2956895.1"/>
    <property type="molecule type" value="Genomic_DNA"/>
</dbReference>
<dbReference type="PANTHER" id="PTHR21245">
    <property type="entry name" value="HETEROGENEOUS NUCLEAR RIBONUCLEOPROTEIN"/>
    <property type="match status" value="1"/>
</dbReference>
<gene>
    <name evidence="5" type="ORF">OLEA9_A096488</name>
</gene>
<feature type="compositionally biased region" description="Basic and acidic residues" evidence="3">
    <location>
        <begin position="829"/>
        <end position="841"/>
    </location>
</feature>
<feature type="compositionally biased region" description="Basic and acidic residues" evidence="3">
    <location>
        <begin position="237"/>
        <end position="253"/>
    </location>
</feature>
<dbReference type="SUPFAM" id="SSF54928">
    <property type="entry name" value="RNA-binding domain, RBD"/>
    <property type="match status" value="2"/>
</dbReference>